<dbReference type="InterPro" id="IPR000387">
    <property type="entry name" value="Tyr_Pase_dom"/>
</dbReference>
<dbReference type="InterPro" id="IPR016130">
    <property type="entry name" value="Tyr_Pase_AS"/>
</dbReference>
<dbReference type="HOGENOM" id="CLU_036115_0_0_1"/>
<dbReference type="GO" id="GO:0033550">
    <property type="term" value="F:MAP kinase tyrosine phosphatase activity"/>
    <property type="evidence" value="ECO:0007669"/>
    <property type="project" value="TreeGrafter"/>
</dbReference>
<feature type="compositionally biased region" description="Low complexity" evidence="5">
    <location>
        <begin position="101"/>
        <end position="112"/>
    </location>
</feature>
<dbReference type="SMART" id="SM00195">
    <property type="entry name" value="DSPc"/>
    <property type="match status" value="1"/>
</dbReference>
<dbReference type="Proteomes" id="UP000002866">
    <property type="component" value="Chromosome 7"/>
</dbReference>
<dbReference type="RefSeq" id="XP_004181709.1">
    <property type="nucleotide sequence ID" value="XM_004181661.1"/>
</dbReference>
<dbReference type="AlphaFoldDB" id="I2H738"/>
<dbReference type="OrthoDB" id="426001at2759"/>
<dbReference type="GO" id="GO:0005634">
    <property type="term" value="C:nucleus"/>
    <property type="evidence" value="ECO:0007669"/>
    <property type="project" value="TreeGrafter"/>
</dbReference>
<dbReference type="GeneID" id="14497322"/>
<dbReference type="InParanoid" id="I2H738"/>
<dbReference type="InterPro" id="IPR020422">
    <property type="entry name" value="TYR_PHOSPHATASE_DUAL_dom"/>
</dbReference>
<dbReference type="PROSITE" id="PS50054">
    <property type="entry name" value="TYR_PHOSPHATASE_DUAL"/>
    <property type="match status" value="1"/>
</dbReference>
<dbReference type="FunFam" id="3.90.190.10:FF:000094">
    <property type="entry name" value="Probable tyrosine-protein phosphatase"/>
    <property type="match status" value="1"/>
</dbReference>
<dbReference type="eggNOG" id="KOG1716">
    <property type="taxonomic scope" value="Eukaryota"/>
</dbReference>
<feature type="region of interest" description="Disordered" evidence="5">
    <location>
        <begin position="523"/>
        <end position="543"/>
    </location>
</feature>
<evidence type="ECO:0000313" key="9">
    <source>
        <dbReference type="Proteomes" id="UP000002866"/>
    </source>
</evidence>
<dbReference type="GO" id="GO:0017017">
    <property type="term" value="F:MAP kinase tyrosine/serine/threonine phosphatase activity"/>
    <property type="evidence" value="ECO:0007669"/>
    <property type="project" value="TreeGrafter"/>
</dbReference>
<dbReference type="PROSITE" id="PS50056">
    <property type="entry name" value="TYR_PHOSPHATASE_2"/>
    <property type="match status" value="1"/>
</dbReference>
<evidence type="ECO:0000256" key="2">
    <source>
        <dbReference type="ARBA" id="ARBA00013064"/>
    </source>
</evidence>
<dbReference type="SUPFAM" id="SSF52799">
    <property type="entry name" value="(Phosphotyrosine protein) phosphatases II"/>
    <property type="match status" value="1"/>
</dbReference>
<evidence type="ECO:0000256" key="3">
    <source>
        <dbReference type="ARBA" id="ARBA00022801"/>
    </source>
</evidence>
<dbReference type="EMBL" id="HE806322">
    <property type="protein sequence ID" value="CCH62190.1"/>
    <property type="molecule type" value="Genomic_DNA"/>
</dbReference>
<feature type="compositionally biased region" description="Polar residues" evidence="5">
    <location>
        <begin position="145"/>
        <end position="155"/>
    </location>
</feature>
<dbReference type="FunCoup" id="I2H738">
    <property type="interactions" value="127"/>
</dbReference>
<feature type="region of interest" description="Disordered" evidence="5">
    <location>
        <begin position="91"/>
        <end position="113"/>
    </location>
</feature>
<evidence type="ECO:0000256" key="1">
    <source>
        <dbReference type="ARBA" id="ARBA00008601"/>
    </source>
</evidence>
<organism evidence="8 9">
    <name type="scientific">Henningerozyma blattae (strain ATCC 34711 / CBS 6284 / DSM 70876 / NBRC 10599 / NRRL Y-10934 / UCD 77-7)</name>
    <name type="common">Yeast</name>
    <name type="synonym">Tetrapisispora blattae</name>
    <dbReference type="NCBI Taxonomy" id="1071380"/>
    <lineage>
        <taxon>Eukaryota</taxon>
        <taxon>Fungi</taxon>
        <taxon>Dikarya</taxon>
        <taxon>Ascomycota</taxon>
        <taxon>Saccharomycotina</taxon>
        <taxon>Saccharomycetes</taxon>
        <taxon>Saccharomycetales</taxon>
        <taxon>Saccharomycetaceae</taxon>
        <taxon>Henningerozyma</taxon>
    </lineage>
</organism>
<gene>
    <name evidence="8" type="primary">TBLA0G02510</name>
    <name evidence="8" type="ORF">TBLA_0G02510</name>
</gene>
<sequence length="555" mass="61590">MSNNDSEIVMTGSLQRINRSPRTLQNRNTKNLSLQLNGSNSNIVSPETKSVCSFSTNTSNTISNDITSIPSRENPNISSIISPLEFKPHLTTTTRPRSASTMTTPFPTRATTYLPPLLSRKSDASIYTIGNTITKNNGPPIPKLSSPTSTTSIAGNNNNDNNQSNILLNGSSIPNKLGSRGHSLSLSVATPTHNTVHSTNVTTQITSSDSTHYNPSKTNNICFNSNRGRAQTISLDTESSTPLVSHNSNNTFNFNDILKQRKKVTPFAPSSSYSSSNTQQQSFIHNLNINHSNNTQYNTFSNLHNNLPDSNSNSTIISTNTNTNINNNSPFNNDNYSPEEYVANAYPNGPLLVVPPNIYLYSEPNLDEILKFDVIINVAKEIPNLKASLIDNPHNKINYYHIHWSHNSKIYKDLNYLTNMMHDYSIQNKRILVHCQCGVSRSASLIVAYIMRYCNMNLNDAYDHLKLIAKDISPNMGLIFQLTEWNEYLNTNEKNNDQIGAKNNNISSSNNSPMHIKQIPSDISITPSDTKQSSPYSTNTTPVASNIDTEQILRI</sequence>
<dbReference type="GO" id="GO:0043409">
    <property type="term" value="P:negative regulation of MAPK cascade"/>
    <property type="evidence" value="ECO:0007669"/>
    <property type="project" value="TreeGrafter"/>
</dbReference>
<feature type="region of interest" description="Disordered" evidence="5">
    <location>
        <begin position="138"/>
        <end position="174"/>
    </location>
</feature>
<dbReference type="Gene3D" id="3.90.190.10">
    <property type="entry name" value="Protein tyrosine phosphatase superfamily"/>
    <property type="match status" value="1"/>
</dbReference>
<accession>I2H738</accession>
<dbReference type="InterPro" id="IPR000340">
    <property type="entry name" value="Dual-sp_phosphatase_cat-dom"/>
</dbReference>
<comment type="similarity">
    <text evidence="1">Belongs to the protein-tyrosine phosphatase family. Non-receptor class dual specificity subfamily.</text>
</comment>
<dbReference type="PANTHER" id="PTHR10159">
    <property type="entry name" value="DUAL SPECIFICITY PROTEIN PHOSPHATASE"/>
    <property type="match status" value="1"/>
</dbReference>
<evidence type="ECO:0000256" key="4">
    <source>
        <dbReference type="ARBA" id="ARBA00022912"/>
    </source>
</evidence>
<dbReference type="GO" id="GO:0008330">
    <property type="term" value="F:protein tyrosine/threonine phosphatase activity"/>
    <property type="evidence" value="ECO:0007669"/>
    <property type="project" value="TreeGrafter"/>
</dbReference>
<dbReference type="Pfam" id="PF00782">
    <property type="entry name" value="DSPc"/>
    <property type="match status" value="1"/>
</dbReference>
<dbReference type="GO" id="GO:0005829">
    <property type="term" value="C:cytosol"/>
    <property type="evidence" value="ECO:0007669"/>
    <property type="project" value="TreeGrafter"/>
</dbReference>
<evidence type="ECO:0000256" key="5">
    <source>
        <dbReference type="SAM" id="MobiDB-lite"/>
    </source>
</evidence>
<protein>
    <recommendedName>
        <fullName evidence="2">protein-tyrosine-phosphatase</fullName>
        <ecNumber evidence="2">3.1.3.48</ecNumber>
    </recommendedName>
</protein>
<evidence type="ECO:0000259" key="7">
    <source>
        <dbReference type="PROSITE" id="PS50056"/>
    </source>
</evidence>
<feature type="domain" description="Tyrosine-protein phosphatase" evidence="6">
    <location>
        <begin position="349"/>
        <end position="491"/>
    </location>
</feature>
<name>I2H738_HENB6</name>
<dbReference type="KEGG" id="tbl:TBLA_0G02510"/>
<feature type="compositionally biased region" description="Polar residues" evidence="5">
    <location>
        <begin position="91"/>
        <end position="100"/>
    </location>
</feature>
<evidence type="ECO:0000259" key="6">
    <source>
        <dbReference type="PROSITE" id="PS50054"/>
    </source>
</evidence>
<keyword evidence="3" id="KW-0378">Hydrolase</keyword>
<dbReference type="CDD" id="cd14521">
    <property type="entry name" value="DSP_fungal_SDP1-like"/>
    <property type="match status" value="1"/>
</dbReference>
<keyword evidence="4" id="KW-0904">Protein phosphatase</keyword>
<dbReference type="EC" id="3.1.3.48" evidence="2"/>
<reference evidence="8 9" key="1">
    <citation type="journal article" date="2011" name="Proc. Natl. Acad. Sci. U.S.A.">
        <title>Evolutionary erosion of yeast sex chromosomes by mating-type switching accidents.</title>
        <authorList>
            <person name="Gordon J.L."/>
            <person name="Armisen D."/>
            <person name="Proux-Wera E."/>
            <person name="Oheigeartaigh S.S."/>
            <person name="Byrne K.P."/>
            <person name="Wolfe K.H."/>
        </authorList>
    </citation>
    <scope>NUCLEOTIDE SEQUENCE [LARGE SCALE GENOMIC DNA]</scope>
    <source>
        <strain evidence="9">ATCC 34711 / CBS 6284 / DSM 70876 / NBRC 10599 / NRRL Y-10934 / UCD 77-7</strain>
    </source>
</reference>
<proteinExistence type="inferred from homology"/>
<feature type="domain" description="Tyrosine specific protein phosphatases" evidence="7">
    <location>
        <begin position="412"/>
        <end position="466"/>
    </location>
</feature>
<evidence type="ECO:0000313" key="8">
    <source>
        <dbReference type="EMBL" id="CCH62190.1"/>
    </source>
</evidence>
<dbReference type="PANTHER" id="PTHR10159:SF519">
    <property type="entry name" value="DUAL SPECIFICITY PROTEIN PHOSPHATASE MPK3"/>
    <property type="match status" value="1"/>
</dbReference>
<dbReference type="STRING" id="1071380.I2H738"/>
<keyword evidence="9" id="KW-1185">Reference proteome</keyword>
<dbReference type="InterPro" id="IPR029021">
    <property type="entry name" value="Prot-tyrosine_phosphatase-like"/>
</dbReference>
<feature type="compositionally biased region" description="Low complexity" evidence="5">
    <location>
        <begin position="156"/>
        <end position="169"/>
    </location>
</feature>
<dbReference type="PROSITE" id="PS00383">
    <property type="entry name" value="TYR_PHOSPHATASE_1"/>
    <property type="match status" value="1"/>
</dbReference>